<dbReference type="GO" id="GO:0003677">
    <property type="term" value="F:DNA binding"/>
    <property type="evidence" value="ECO:0007669"/>
    <property type="project" value="UniProtKB-KW"/>
</dbReference>
<keyword evidence="1" id="KW-0238">DNA-binding</keyword>
<dbReference type="RefSeq" id="WP_179507429.1">
    <property type="nucleotide sequence ID" value="NZ_JACCBY010000001.1"/>
</dbReference>
<dbReference type="Proteomes" id="UP000517753">
    <property type="component" value="Unassembled WGS sequence"/>
</dbReference>
<proteinExistence type="predicted"/>
<gene>
    <name evidence="1" type="ORF">HD841_000658</name>
</gene>
<keyword evidence="2" id="KW-1185">Reference proteome</keyword>
<reference evidence="1 2" key="2">
    <citation type="submission" date="2020-08" db="EMBL/GenBank/DDBJ databases">
        <title>The Agave Microbiome: Exploring the role of microbial communities in plant adaptations to desert environments.</title>
        <authorList>
            <person name="Partida-Martinez L.P."/>
        </authorList>
    </citation>
    <scope>NUCLEOTIDE SEQUENCE [LARGE SCALE GENOMIC DNA]</scope>
    <source>
        <strain evidence="1 2">AS2.3</strain>
    </source>
</reference>
<dbReference type="Gene3D" id="1.10.260.40">
    <property type="entry name" value="lambda repressor-like DNA-binding domains"/>
    <property type="match status" value="1"/>
</dbReference>
<protein>
    <submittedName>
        <fullName evidence="1">DNA-binding transcriptional regulator YdaS (Cro superfamily)</fullName>
    </submittedName>
</protein>
<sequence length="79" mass="8679">MSNLDPIFAVWPSAKAMADDIGLSDVTVRQWRNRSGTIPPKYWRQIQGAAAVRGVELSIELFVPRETDAVADAPARRAA</sequence>
<dbReference type="InterPro" id="IPR010982">
    <property type="entry name" value="Lambda_DNA-bd_dom_sf"/>
</dbReference>
<organism evidence="1 2">
    <name type="scientific">Sphingomonas melonis</name>
    <dbReference type="NCBI Taxonomy" id="152682"/>
    <lineage>
        <taxon>Bacteria</taxon>
        <taxon>Pseudomonadati</taxon>
        <taxon>Pseudomonadota</taxon>
        <taxon>Alphaproteobacteria</taxon>
        <taxon>Sphingomonadales</taxon>
        <taxon>Sphingomonadaceae</taxon>
        <taxon>Sphingomonas</taxon>
    </lineage>
</organism>
<dbReference type="EMBL" id="JACCBY010000001">
    <property type="protein sequence ID" value="NYD88889.1"/>
    <property type="molecule type" value="Genomic_DNA"/>
</dbReference>
<evidence type="ECO:0000313" key="1">
    <source>
        <dbReference type="EMBL" id="NYD88889.1"/>
    </source>
</evidence>
<evidence type="ECO:0000313" key="2">
    <source>
        <dbReference type="Proteomes" id="UP000517753"/>
    </source>
</evidence>
<reference evidence="1 2" key="1">
    <citation type="submission" date="2020-07" db="EMBL/GenBank/DDBJ databases">
        <authorList>
            <person name="Partida-Martinez L."/>
            <person name="Huntemann M."/>
            <person name="Clum A."/>
            <person name="Wang J."/>
            <person name="Palaniappan K."/>
            <person name="Ritter S."/>
            <person name="Chen I.-M."/>
            <person name="Stamatis D."/>
            <person name="Reddy T."/>
            <person name="O'Malley R."/>
            <person name="Daum C."/>
            <person name="Shapiro N."/>
            <person name="Ivanova N."/>
            <person name="Kyrpides N."/>
            <person name="Woyke T."/>
        </authorList>
    </citation>
    <scope>NUCLEOTIDE SEQUENCE [LARGE SCALE GENOMIC DNA]</scope>
    <source>
        <strain evidence="1 2">AS2.3</strain>
    </source>
</reference>
<comment type="caution">
    <text evidence="1">The sequence shown here is derived from an EMBL/GenBank/DDBJ whole genome shotgun (WGS) entry which is preliminary data.</text>
</comment>
<dbReference type="AlphaFoldDB" id="A0A7Y9FKE5"/>
<name>A0A7Y9FKE5_9SPHN</name>
<accession>A0A7Y9FKE5</accession>